<dbReference type="EMBL" id="JBCITM010000006">
    <property type="protein sequence ID" value="MEN1760315.1"/>
    <property type="molecule type" value="Genomic_DNA"/>
</dbReference>
<feature type="transmembrane region" description="Helical" evidence="1">
    <location>
        <begin position="58"/>
        <end position="76"/>
    </location>
</feature>
<keyword evidence="1" id="KW-0812">Transmembrane</keyword>
<accession>A0ABU9VTZ4</accession>
<evidence type="ECO:0000313" key="3">
    <source>
        <dbReference type="Proteomes" id="UP001407405"/>
    </source>
</evidence>
<feature type="transmembrane region" description="Helical" evidence="1">
    <location>
        <begin position="7"/>
        <end position="26"/>
    </location>
</feature>
<name>A0ABU9VTZ4_9CLOT</name>
<evidence type="ECO:0000313" key="2">
    <source>
        <dbReference type="EMBL" id="MEN1760315.1"/>
    </source>
</evidence>
<dbReference type="Proteomes" id="UP001407405">
    <property type="component" value="Unassembled WGS sequence"/>
</dbReference>
<evidence type="ECO:0008006" key="4">
    <source>
        <dbReference type="Google" id="ProtNLM"/>
    </source>
</evidence>
<comment type="caution">
    <text evidence="2">The sequence shown here is derived from an EMBL/GenBank/DDBJ whole genome shotgun (WGS) entry which is preliminary data.</text>
</comment>
<proteinExistence type="predicted"/>
<organism evidence="2 3">
    <name type="scientific">Anoxynatronum sibiricum</name>
    <dbReference type="NCBI Taxonomy" id="210623"/>
    <lineage>
        <taxon>Bacteria</taxon>
        <taxon>Bacillati</taxon>
        <taxon>Bacillota</taxon>
        <taxon>Clostridia</taxon>
        <taxon>Eubacteriales</taxon>
        <taxon>Clostridiaceae</taxon>
        <taxon>Anoxynatronum</taxon>
    </lineage>
</organism>
<dbReference type="RefSeq" id="WP_343185636.1">
    <property type="nucleotide sequence ID" value="NZ_JBCITM010000006.1"/>
</dbReference>
<evidence type="ECO:0000256" key="1">
    <source>
        <dbReference type="SAM" id="Phobius"/>
    </source>
</evidence>
<protein>
    <recommendedName>
        <fullName evidence="4">Zinc-ribbon domain-containing protein</fullName>
    </recommendedName>
</protein>
<dbReference type="PROSITE" id="PS51257">
    <property type="entry name" value="PROKAR_LIPOPROTEIN"/>
    <property type="match status" value="1"/>
</dbReference>
<reference evidence="2 3" key="1">
    <citation type="submission" date="2024-04" db="EMBL/GenBank/DDBJ databases">
        <title>Genome sequencing and metabolic network reconstruction of aminoacids and betaine degradation by Anoxynatronum sibiricum.</title>
        <authorList>
            <person name="Detkova E.N."/>
            <person name="Boltjanskaja Y.V."/>
            <person name="Mardanov A.V."/>
            <person name="Kevbrin V."/>
        </authorList>
    </citation>
    <scope>NUCLEOTIDE SEQUENCE [LARGE SCALE GENOMIC DNA]</scope>
    <source>
        <strain evidence="2 3">Z-7981</strain>
    </source>
</reference>
<gene>
    <name evidence="2" type="ORF">AAIG11_07515</name>
</gene>
<keyword evidence="1" id="KW-0472">Membrane</keyword>
<feature type="transmembrane region" description="Helical" evidence="1">
    <location>
        <begin position="81"/>
        <end position="98"/>
    </location>
</feature>
<sequence>MQQNKKFAPAIFLVILICFLMPFISISCDNETIASLSGLDLITGTDISGGFSTEEVESNPYILVAALATVAGLVLGFMGKYLYAAFVAIAGTLSLIGFRTEMSRSAAEVYPVMIKMESGFWITLLLTVGAAALMGYYHFSQEKQPQTVGSPSTNTPMGHRPVEQMETRVNHHRFCTQCGERNEYENRFCTGCGSEMD</sequence>
<keyword evidence="3" id="KW-1185">Reference proteome</keyword>
<keyword evidence="1" id="KW-1133">Transmembrane helix</keyword>
<feature type="transmembrane region" description="Helical" evidence="1">
    <location>
        <begin position="118"/>
        <end position="137"/>
    </location>
</feature>